<dbReference type="GO" id="GO:0030660">
    <property type="term" value="C:Golgi-associated vesicle membrane"/>
    <property type="evidence" value="ECO:0007669"/>
    <property type="project" value="TreeGrafter"/>
</dbReference>
<dbReference type="GO" id="GO:0098554">
    <property type="term" value="C:cytoplasmic side of endoplasmic reticulum membrane"/>
    <property type="evidence" value="ECO:0007669"/>
    <property type="project" value="TreeGrafter"/>
</dbReference>
<keyword evidence="1" id="KW-0378">Hydrolase</keyword>
<sequence length="101" mass="11227">MKGSSRWVAHDGESSTGRLAAKSKLHCKRFSESSNKQKGTVLLKWIKLICVTVARGDKAGGEAIPMLLRFPRLFDPWGGYDMIGFGDILFPGLLISFAHRY</sequence>
<keyword evidence="3" id="KW-0812">Transmembrane</keyword>
<feature type="region of interest" description="Disordered" evidence="2">
    <location>
        <begin position="1"/>
        <end position="21"/>
    </location>
</feature>
<keyword evidence="3" id="KW-1133">Transmembrane helix</keyword>
<keyword evidence="3" id="KW-0472">Membrane</keyword>
<evidence type="ECO:0000313" key="4">
    <source>
        <dbReference type="EMBL" id="CAJ1845613.1"/>
    </source>
</evidence>
<protein>
    <submittedName>
        <fullName evidence="4">Uncharacterized protein</fullName>
    </submittedName>
</protein>
<gene>
    <name evidence="4" type="ORF">AYBTSS11_LOCUS1775</name>
</gene>
<organism evidence="4 5">
    <name type="scientific">Sphenostylis stenocarpa</name>
    <dbReference type="NCBI Taxonomy" id="92480"/>
    <lineage>
        <taxon>Eukaryota</taxon>
        <taxon>Viridiplantae</taxon>
        <taxon>Streptophyta</taxon>
        <taxon>Embryophyta</taxon>
        <taxon>Tracheophyta</taxon>
        <taxon>Spermatophyta</taxon>
        <taxon>Magnoliopsida</taxon>
        <taxon>eudicotyledons</taxon>
        <taxon>Gunneridae</taxon>
        <taxon>Pentapetalae</taxon>
        <taxon>rosids</taxon>
        <taxon>fabids</taxon>
        <taxon>Fabales</taxon>
        <taxon>Fabaceae</taxon>
        <taxon>Papilionoideae</taxon>
        <taxon>50 kb inversion clade</taxon>
        <taxon>NPAAA clade</taxon>
        <taxon>indigoferoid/millettioid clade</taxon>
        <taxon>Phaseoleae</taxon>
        <taxon>Sphenostylis</taxon>
    </lineage>
</organism>
<dbReference type="PANTHER" id="PTHR12174:SF90">
    <property type="entry name" value="SIGNAL PEPTIDE PEPTIDASE-LIKE 3"/>
    <property type="match status" value="1"/>
</dbReference>
<evidence type="ECO:0000256" key="2">
    <source>
        <dbReference type="SAM" id="MobiDB-lite"/>
    </source>
</evidence>
<dbReference type="Gramene" id="rna-AYBTSS11_LOCUS1775">
    <property type="protein sequence ID" value="CAJ1845613.1"/>
    <property type="gene ID" value="gene-AYBTSS11_LOCUS1775"/>
</dbReference>
<dbReference type="GO" id="GO:0005765">
    <property type="term" value="C:lysosomal membrane"/>
    <property type="evidence" value="ECO:0007669"/>
    <property type="project" value="TreeGrafter"/>
</dbReference>
<evidence type="ECO:0000256" key="1">
    <source>
        <dbReference type="ARBA" id="ARBA00022670"/>
    </source>
</evidence>
<dbReference type="AlphaFoldDB" id="A0AA86SBN3"/>
<dbReference type="GO" id="GO:0033619">
    <property type="term" value="P:membrane protein proteolysis"/>
    <property type="evidence" value="ECO:0007669"/>
    <property type="project" value="TreeGrafter"/>
</dbReference>
<dbReference type="Pfam" id="PF04258">
    <property type="entry name" value="Peptidase_A22B"/>
    <property type="match status" value="1"/>
</dbReference>
<name>A0AA86SBN3_9FABA</name>
<dbReference type="InterPro" id="IPR007369">
    <property type="entry name" value="Peptidase_A22B_SPP"/>
</dbReference>
<accession>A0AA86SBN3</accession>
<dbReference type="Proteomes" id="UP001189624">
    <property type="component" value="Chromosome 1"/>
</dbReference>
<dbReference type="GO" id="GO:0042500">
    <property type="term" value="F:aspartic endopeptidase activity, intramembrane cleaving"/>
    <property type="evidence" value="ECO:0007669"/>
    <property type="project" value="InterPro"/>
</dbReference>
<proteinExistence type="predicted"/>
<feature type="transmembrane region" description="Helical" evidence="3">
    <location>
        <begin position="77"/>
        <end position="98"/>
    </location>
</feature>
<dbReference type="EMBL" id="OY731398">
    <property type="protein sequence ID" value="CAJ1845613.1"/>
    <property type="molecule type" value="Genomic_DNA"/>
</dbReference>
<evidence type="ECO:0000313" key="5">
    <source>
        <dbReference type="Proteomes" id="UP001189624"/>
    </source>
</evidence>
<keyword evidence="5" id="KW-1185">Reference proteome</keyword>
<keyword evidence="1" id="KW-0645">Protease</keyword>
<reference evidence="4" key="1">
    <citation type="submission" date="2023-10" db="EMBL/GenBank/DDBJ databases">
        <authorList>
            <person name="Domelevo Entfellner J.-B."/>
        </authorList>
    </citation>
    <scope>NUCLEOTIDE SEQUENCE</scope>
</reference>
<dbReference type="GO" id="GO:0098553">
    <property type="term" value="C:lumenal side of endoplasmic reticulum membrane"/>
    <property type="evidence" value="ECO:0007669"/>
    <property type="project" value="TreeGrafter"/>
</dbReference>
<dbReference type="PANTHER" id="PTHR12174">
    <property type="entry name" value="SIGNAL PEPTIDE PEPTIDASE"/>
    <property type="match status" value="1"/>
</dbReference>
<evidence type="ECO:0000256" key="3">
    <source>
        <dbReference type="SAM" id="Phobius"/>
    </source>
</evidence>